<evidence type="ECO:0000256" key="11">
    <source>
        <dbReference type="ARBA" id="ARBA00068630"/>
    </source>
</evidence>
<dbReference type="AlphaFoldDB" id="J3JZB4"/>
<dbReference type="GO" id="GO:0008270">
    <property type="term" value="F:zinc ion binding"/>
    <property type="evidence" value="ECO:0007669"/>
    <property type="project" value="UniProtKB-UniRule"/>
</dbReference>
<dbReference type="SUPFAM" id="SSF144232">
    <property type="entry name" value="HIT/MYND zinc finger-like"/>
    <property type="match status" value="1"/>
</dbReference>
<keyword evidence="1" id="KW-1017">Isopeptide bond</keyword>
<dbReference type="PANTHER" id="PTHR13483">
    <property type="entry name" value="BOX C_D SNORNA PROTEIN 1-RELATED"/>
    <property type="match status" value="1"/>
</dbReference>
<evidence type="ECO:0000256" key="13">
    <source>
        <dbReference type="PROSITE-ProRule" id="PRU00453"/>
    </source>
</evidence>
<dbReference type="GO" id="GO:0070761">
    <property type="term" value="C:pre-snoRNP complex"/>
    <property type="evidence" value="ECO:0007669"/>
    <property type="project" value="TreeGrafter"/>
</dbReference>
<dbReference type="GO" id="GO:0005634">
    <property type="term" value="C:nucleus"/>
    <property type="evidence" value="ECO:0007669"/>
    <property type="project" value="TreeGrafter"/>
</dbReference>
<evidence type="ECO:0000256" key="1">
    <source>
        <dbReference type="ARBA" id="ARBA00022499"/>
    </source>
</evidence>
<keyword evidence="6" id="KW-0862">Zinc</keyword>
<dbReference type="PANTHER" id="PTHR13483:SF3">
    <property type="entry name" value="BOX C_D SNORNA PROTEIN 1"/>
    <property type="match status" value="1"/>
</dbReference>
<evidence type="ECO:0000256" key="10">
    <source>
        <dbReference type="ARBA" id="ARBA00061949"/>
    </source>
</evidence>
<comment type="similarity">
    <text evidence="9">Belongs to the BCD1 family.</text>
</comment>
<keyword evidence="3" id="KW-0597">Phosphoprotein</keyword>
<evidence type="ECO:0000256" key="6">
    <source>
        <dbReference type="ARBA" id="ARBA00022833"/>
    </source>
</evidence>
<dbReference type="HOGENOM" id="CLU_025524_0_0_1"/>
<dbReference type="GO" id="GO:0000492">
    <property type="term" value="P:box C/D snoRNP assembly"/>
    <property type="evidence" value="ECO:0007669"/>
    <property type="project" value="TreeGrafter"/>
</dbReference>
<keyword evidence="7" id="KW-0832">Ubl conjugation</keyword>
<dbReference type="CDD" id="cd23023">
    <property type="entry name" value="zf-HIT_BCD1"/>
    <property type="match status" value="1"/>
</dbReference>
<dbReference type="GO" id="GO:0048254">
    <property type="term" value="P:snoRNA localization"/>
    <property type="evidence" value="ECO:0007669"/>
    <property type="project" value="TreeGrafter"/>
</dbReference>
<feature type="domain" description="HIT-type" evidence="14">
    <location>
        <begin position="19"/>
        <end position="53"/>
    </location>
</feature>
<sequence>MEPETATPAPIPHTRLGECEVCAGVQAKYSCPKCEVKTCSLQCSRIHKAELVCDGLRDKTKYLPMNQFTDLVCESEYRLLQSITDRLDAIKKESRSRRLHSYLLPRHLLKLRSAAQQRRTLLKFLPMHFVRHRRNTSRWDIKRQHILWHLEWVFVNADNLVVREPRVDEEQKIGSLLSRHLVKQEDPALQERMQFYQAADLSGLKVLLRAEQKGTAKFYEMDLDLTVRECLAKRLIIEHPVIHVVLRDHGSGFQLIDTDDEDQVDESRTGGQVIEKLIKRAENDERLCNSLTNLLFVTDQSDEEPELT</sequence>
<keyword evidence="2" id="KW-0690">Ribosome biogenesis</keyword>
<dbReference type="EMBL" id="BT128595">
    <property type="protein sequence ID" value="AEE63552.1"/>
    <property type="molecule type" value="mRNA"/>
</dbReference>
<comment type="function">
    <text evidence="8">Required for box C/D snoRNAs accumulation involved in snoRNA processing, snoRNA transport to the nucleolus and ribosome biogenesis.</text>
</comment>
<dbReference type="FunFam" id="3.30.60.190:FF:000001">
    <property type="entry name" value="box C/D snoRNA protein 1"/>
    <property type="match status" value="1"/>
</dbReference>
<dbReference type="Pfam" id="PF04438">
    <property type="entry name" value="zf-HIT"/>
    <property type="match status" value="1"/>
</dbReference>
<dbReference type="PROSITE" id="PS51083">
    <property type="entry name" value="ZF_HIT"/>
    <property type="match status" value="1"/>
</dbReference>
<dbReference type="Gene3D" id="3.30.60.190">
    <property type="match status" value="1"/>
</dbReference>
<evidence type="ECO:0000256" key="3">
    <source>
        <dbReference type="ARBA" id="ARBA00022553"/>
    </source>
</evidence>
<dbReference type="InterPro" id="IPR007529">
    <property type="entry name" value="Znf_HIT"/>
</dbReference>
<name>J3JZB4_DENPD</name>
<evidence type="ECO:0000256" key="12">
    <source>
        <dbReference type="ARBA" id="ARBA00077531"/>
    </source>
</evidence>
<keyword evidence="4" id="KW-0479">Metal-binding</keyword>
<evidence type="ECO:0000259" key="14">
    <source>
        <dbReference type="PROSITE" id="PS51083"/>
    </source>
</evidence>
<dbReference type="InterPro" id="IPR057721">
    <property type="entry name" value="BCD1_alpha/beta"/>
</dbReference>
<protein>
    <recommendedName>
        <fullName evidence="11">Box C/D snoRNA protein 1</fullName>
    </recommendedName>
    <alternativeName>
        <fullName evidence="12">Zinc finger HIT domain-containing protein 6</fullName>
    </alternativeName>
</protein>
<proteinExistence type="evidence at transcript level"/>
<evidence type="ECO:0000256" key="4">
    <source>
        <dbReference type="ARBA" id="ARBA00022723"/>
    </source>
</evidence>
<keyword evidence="5 13" id="KW-0863">Zinc-finger</keyword>
<organism evidence="15">
    <name type="scientific">Dendroctonus ponderosae</name>
    <name type="common">Mountain pine beetle</name>
    <dbReference type="NCBI Taxonomy" id="77166"/>
    <lineage>
        <taxon>Eukaryota</taxon>
        <taxon>Metazoa</taxon>
        <taxon>Ecdysozoa</taxon>
        <taxon>Arthropoda</taxon>
        <taxon>Hexapoda</taxon>
        <taxon>Insecta</taxon>
        <taxon>Pterygota</taxon>
        <taxon>Neoptera</taxon>
        <taxon>Endopterygota</taxon>
        <taxon>Coleoptera</taxon>
        <taxon>Polyphaga</taxon>
        <taxon>Cucujiformia</taxon>
        <taxon>Curculionidae</taxon>
        <taxon>Scolytinae</taxon>
        <taxon>Dendroctonus</taxon>
    </lineage>
</organism>
<dbReference type="OrthoDB" id="272357at2759"/>
<comment type="subunit">
    <text evidence="10">Interacts with FBL, SNU13, NOP58, NUFIP1, RUVBL1, RUVBL2 and TAF9. Interacts (via HIT-type zinc finger) with the RUVBL1/RUVBL2 complex in the presence of ADP.</text>
</comment>
<evidence type="ECO:0000256" key="9">
    <source>
        <dbReference type="ARBA" id="ARBA00049654"/>
    </source>
</evidence>
<evidence type="ECO:0000256" key="8">
    <source>
        <dbReference type="ARBA" id="ARBA00049598"/>
    </source>
</evidence>
<evidence type="ECO:0000313" key="15">
    <source>
        <dbReference type="EMBL" id="AEE63552.1"/>
    </source>
</evidence>
<reference evidence="15" key="1">
    <citation type="journal article" date="2012" name="Insect Biochem. Mol. Biol.">
        <title>Transcriptome and full-length cDNA resources for the mountain pine beetle, Dendroctonus ponderosae Hopkins, a major insect pest of pine forests.</title>
        <authorList>
            <person name="Keeling C.I."/>
            <person name="Henderson H."/>
            <person name="Li M."/>
            <person name="Yuen M."/>
            <person name="Clark E.L."/>
            <person name="Fraser J.D."/>
            <person name="Huber D.P."/>
            <person name="Liao N.Y."/>
            <person name="Roderick Docking T."/>
            <person name="Birol I."/>
            <person name="Chan S.K."/>
            <person name="Taylor G.A."/>
            <person name="Palmquist D."/>
            <person name="Jones S.J."/>
            <person name="Bohlmann J."/>
        </authorList>
    </citation>
    <scope>NUCLEOTIDE SEQUENCE</scope>
    <source>
        <tissue evidence="15">Midgut and adhering fatbody of emerged adults of both sexes after feeding on lodgepole pine for up to 64 h</tissue>
    </source>
</reference>
<dbReference type="GO" id="GO:0000463">
    <property type="term" value="P:maturation of LSU-rRNA from tricistronic rRNA transcript (SSU-rRNA, 5.8S rRNA, LSU-rRNA)"/>
    <property type="evidence" value="ECO:0007669"/>
    <property type="project" value="TreeGrafter"/>
</dbReference>
<evidence type="ECO:0000256" key="2">
    <source>
        <dbReference type="ARBA" id="ARBA00022517"/>
    </source>
</evidence>
<evidence type="ECO:0000256" key="5">
    <source>
        <dbReference type="ARBA" id="ARBA00022771"/>
    </source>
</evidence>
<evidence type="ECO:0000256" key="7">
    <source>
        <dbReference type="ARBA" id="ARBA00022843"/>
    </source>
</evidence>
<dbReference type="Pfam" id="PF25790">
    <property type="entry name" value="BCD1"/>
    <property type="match status" value="1"/>
</dbReference>
<dbReference type="InterPro" id="IPR051639">
    <property type="entry name" value="BCD1"/>
</dbReference>
<accession>J3JZB4</accession>